<comment type="caution">
    <text evidence="10">The sequence shown here is derived from an EMBL/GenBank/DDBJ whole genome shotgun (WGS) entry which is preliminary data.</text>
</comment>
<dbReference type="InterPro" id="IPR008456">
    <property type="entry name" value="Collagen-bd_dom"/>
</dbReference>
<dbReference type="EMBL" id="NGKA01000003">
    <property type="protein sequence ID" value="RSU14385.1"/>
    <property type="molecule type" value="Genomic_DNA"/>
</dbReference>
<feature type="region of interest" description="Disordered" evidence="6">
    <location>
        <begin position="66"/>
        <end position="122"/>
    </location>
</feature>
<dbReference type="NCBIfam" id="TIGR01167">
    <property type="entry name" value="LPXTG_anchor"/>
    <property type="match status" value="1"/>
</dbReference>
<gene>
    <name evidence="10" type="ORF">CBF29_03550</name>
</gene>
<evidence type="ECO:0000256" key="3">
    <source>
        <dbReference type="ARBA" id="ARBA00022525"/>
    </source>
</evidence>
<dbReference type="InterPro" id="IPR008966">
    <property type="entry name" value="Adhesion_dom_sf"/>
</dbReference>
<dbReference type="GO" id="GO:0005518">
    <property type="term" value="F:collagen binding"/>
    <property type="evidence" value="ECO:0007669"/>
    <property type="project" value="InterPro"/>
</dbReference>
<dbReference type="Gene3D" id="2.60.40.1140">
    <property type="entry name" value="Collagen-binding surface protein Cna, B-type domain"/>
    <property type="match status" value="5"/>
</dbReference>
<accession>A0A430B232</accession>
<feature type="domain" description="Gram-positive cocci surface proteins LPxTG" evidence="9">
    <location>
        <begin position="906"/>
        <end position="940"/>
    </location>
</feature>
<dbReference type="Gene3D" id="2.60.40.740">
    <property type="match status" value="1"/>
</dbReference>
<keyword evidence="7" id="KW-0472">Membrane</keyword>
<dbReference type="InterPro" id="IPR019931">
    <property type="entry name" value="LPXTG_anchor"/>
</dbReference>
<feature type="chain" id="PRO_5019584488" description="Gram-positive cocci surface proteins LPxTG domain-containing protein" evidence="8">
    <location>
        <begin position="28"/>
        <end position="940"/>
    </location>
</feature>
<evidence type="ECO:0000256" key="5">
    <source>
        <dbReference type="ARBA" id="ARBA00023088"/>
    </source>
</evidence>
<reference evidence="10 11" key="1">
    <citation type="submission" date="2017-05" db="EMBL/GenBank/DDBJ databases">
        <title>Vagococcus spp. assemblies.</title>
        <authorList>
            <person name="Gulvik C.A."/>
        </authorList>
    </citation>
    <scope>NUCLEOTIDE SEQUENCE [LARGE SCALE GENOMIC DNA]</scope>
    <source>
        <strain evidence="10 11">CCUG 51432</strain>
    </source>
</reference>
<dbReference type="Proteomes" id="UP000287605">
    <property type="component" value="Unassembled WGS sequence"/>
</dbReference>
<keyword evidence="4 8" id="KW-0732">Signal</keyword>
<dbReference type="OrthoDB" id="1744455at2"/>
<feature type="signal peptide" evidence="8">
    <location>
        <begin position="1"/>
        <end position="27"/>
    </location>
</feature>
<dbReference type="PROSITE" id="PS50847">
    <property type="entry name" value="GRAM_POS_ANCHORING"/>
    <property type="match status" value="1"/>
</dbReference>
<evidence type="ECO:0000256" key="6">
    <source>
        <dbReference type="SAM" id="MobiDB-lite"/>
    </source>
</evidence>
<feature type="transmembrane region" description="Helical" evidence="7">
    <location>
        <begin position="914"/>
        <end position="933"/>
    </location>
</feature>
<dbReference type="GO" id="GO:0007155">
    <property type="term" value="P:cell adhesion"/>
    <property type="evidence" value="ECO:0007669"/>
    <property type="project" value="InterPro"/>
</dbReference>
<evidence type="ECO:0000256" key="4">
    <source>
        <dbReference type="ARBA" id="ARBA00022729"/>
    </source>
</evidence>
<dbReference type="InterPro" id="IPR011252">
    <property type="entry name" value="Fibrogen-bd_dom1"/>
</dbReference>
<evidence type="ECO:0000256" key="2">
    <source>
        <dbReference type="ARBA" id="ARBA00022512"/>
    </source>
</evidence>
<dbReference type="Pfam" id="PF17961">
    <property type="entry name" value="Big_8"/>
    <property type="match status" value="1"/>
</dbReference>
<dbReference type="SUPFAM" id="SSF49478">
    <property type="entry name" value="Cna protein B-type domain"/>
    <property type="match status" value="5"/>
</dbReference>
<proteinExistence type="predicted"/>
<dbReference type="SUPFAM" id="SSF49401">
    <property type="entry name" value="Bacterial adhesins"/>
    <property type="match status" value="2"/>
</dbReference>
<keyword evidence="3" id="KW-0964">Secreted</keyword>
<dbReference type="InterPro" id="IPR008454">
    <property type="entry name" value="Collagen-bd_Cna-like_B-typ_dom"/>
</dbReference>
<feature type="region of interest" description="Disordered" evidence="6">
    <location>
        <begin position="871"/>
        <end position="907"/>
    </location>
</feature>
<dbReference type="InterPro" id="IPR041171">
    <property type="entry name" value="SDR_Ig"/>
</dbReference>
<feature type="compositionally biased region" description="Low complexity" evidence="6">
    <location>
        <begin position="99"/>
        <end position="115"/>
    </location>
</feature>
<organism evidence="10 11">
    <name type="scientific">Vagococcus elongatus</name>
    <dbReference type="NCBI Taxonomy" id="180344"/>
    <lineage>
        <taxon>Bacteria</taxon>
        <taxon>Bacillati</taxon>
        <taxon>Bacillota</taxon>
        <taxon>Bacilli</taxon>
        <taxon>Lactobacillales</taxon>
        <taxon>Enterococcaceae</taxon>
        <taxon>Vagococcus</taxon>
    </lineage>
</organism>
<evidence type="ECO:0000256" key="1">
    <source>
        <dbReference type="ARBA" id="ARBA00004168"/>
    </source>
</evidence>
<feature type="compositionally biased region" description="Polar residues" evidence="6">
    <location>
        <begin position="87"/>
        <end position="96"/>
    </location>
</feature>
<comment type="subcellular location">
    <subcellularLocation>
        <location evidence="1">Secreted</location>
        <location evidence="1">Cell wall</location>
        <topology evidence="1">Peptidoglycan-anchor</topology>
    </subcellularLocation>
</comment>
<keyword evidence="7" id="KW-0812">Transmembrane</keyword>
<keyword evidence="2" id="KW-0134">Cell wall</keyword>
<evidence type="ECO:0000256" key="7">
    <source>
        <dbReference type="SAM" id="Phobius"/>
    </source>
</evidence>
<keyword evidence="11" id="KW-1185">Reference proteome</keyword>
<dbReference type="CDD" id="cd00222">
    <property type="entry name" value="CollagenBindB"/>
    <property type="match status" value="5"/>
</dbReference>
<evidence type="ECO:0000256" key="8">
    <source>
        <dbReference type="SAM" id="SignalP"/>
    </source>
</evidence>
<keyword evidence="7" id="KW-1133">Transmembrane helix</keyword>
<dbReference type="Pfam" id="PF05737">
    <property type="entry name" value="Collagen_bind"/>
    <property type="match status" value="1"/>
</dbReference>
<evidence type="ECO:0000259" key="9">
    <source>
        <dbReference type="PROSITE" id="PS50847"/>
    </source>
</evidence>
<evidence type="ECO:0000313" key="10">
    <source>
        <dbReference type="EMBL" id="RSU14385.1"/>
    </source>
</evidence>
<dbReference type="Gene3D" id="2.60.40.1280">
    <property type="match status" value="1"/>
</dbReference>
<dbReference type="Pfam" id="PF00746">
    <property type="entry name" value="Gram_pos_anchor"/>
    <property type="match status" value="1"/>
</dbReference>
<keyword evidence="5" id="KW-0572">Peptidoglycan-anchor</keyword>
<dbReference type="Pfam" id="PF05738">
    <property type="entry name" value="Cna_B"/>
    <property type="match status" value="5"/>
</dbReference>
<sequence>MKKNILKCLSLFVIFNAIMTTPLNVLADTIGTVDSTEQTQTEITNMVADAESMKTETTETVAFIGHEKSTESTSQMTPAENEGKQVATDNSATLKRTQTDQIQQSESIQSAEQQTRAPSVSASSQDYGLDFIVDANLYDSNGKVVKETTGNSNNSAKWDFNIPSGSNVKTGDTMTVDVPEIFIIQKSTTFDLFDSGNHVIGKASVDKDTKKIIITFTNYVEENNRTNITGSFSVFVLWDTSKIKNGANNTIDWGFKETSVYFKEVGPDTRLLTKSGRLSPDDDTLVKWTVTLNNGGLDITNAILEDFIGNSQTFMPETLSIIFFKSDGTVDRYESVNKTTADITYDNSSFKINFGNINNKIFIYYSTRATDGGASNFYSNSIQFTGDNIQQQALEAFTPETGAAGTGYTLTDLVVKKVWNDSDDQDGKRPENVEIQLYKDGEEEGSPVALESNNSWTTSFNNLDINAKYMAKEINVPDGYTENYNITIDSAGVGVTTITNSHTPEVTTIKGTKVWDDKNNQDDKRPESITVNLLGNGQVVESKEVTAINSWTYEFTDIPQYKDGEEIRYTVTEDEVSGYTTIIDGTTIINSYTPEKTSVTVTKAWEDGNNQDGLRPESIQVQLYADRIVVGEPMTLTESTDWTYTWTDLDQKASGEDVMYTVKEMTEVKGYTSVVDDTNKGNIIITNSHSPEVTTIKGTKVWDDKNNQDGKRPESITVNLLANGQVVESKEVTETDGWAYEFTDVPQYQDGEAIRYTVTEDEVSDYTTTIDGTTITNSYTPKKTSVTVTKAWDDGNNQDGLRPESIQVQLYADGEEIGEPISLTESMDWTYTWTDLDQKVSGEDIMYTVKEITKVKGYTTVINDSNKGNIIITNNHTPKPTDSGSDSKNSNSENLKIKHSNKSSVLPKTGEKTSLIPVLLGILLLGIVVFAIVKRKKSEH</sequence>
<dbReference type="AlphaFoldDB" id="A0A430B232"/>
<name>A0A430B232_9ENTE</name>
<dbReference type="RefSeq" id="WP_126807395.1">
    <property type="nucleotide sequence ID" value="NZ_NGKA01000003.1"/>
</dbReference>
<feature type="compositionally biased region" description="Polar residues" evidence="6">
    <location>
        <begin position="871"/>
        <end position="894"/>
    </location>
</feature>
<protein>
    <recommendedName>
        <fullName evidence="9">Gram-positive cocci surface proteins LPxTG domain-containing protein</fullName>
    </recommendedName>
</protein>
<evidence type="ECO:0000313" key="11">
    <source>
        <dbReference type="Proteomes" id="UP000287605"/>
    </source>
</evidence>